<dbReference type="AlphaFoldDB" id="A0A645JMI3"/>
<evidence type="ECO:0000313" key="1">
    <source>
        <dbReference type="EMBL" id="MPN64865.1"/>
    </source>
</evidence>
<gene>
    <name evidence="1" type="ORF">SDC9_212643</name>
</gene>
<accession>A0A645JMI3</accession>
<name>A0A645JMI3_9ZZZZ</name>
<organism evidence="1">
    <name type="scientific">bioreactor metagenome</name>
    <dbReference type="NCBI Taxonomy" id="1076179"/>
    <lineage>
        <taxon>unclassified sequences</taxon>
        <taxon>metagenomes</taxon>
        <taxon>ecological metagenomes</taxon>
    </lineage>
</organism>
<protein>
    <submittedName>
        <fullName evidence="1">Uncharacterized protein</fullName>
    </submittedName>
</protein>
<proteinExistence type="predicted"/>
<sequence length="80" mass="8707">MPVLADGIGTHFEHTPDGFLISGIDKAQASVPILLQQVPDHHILYRGREISLLKLAGSGAFLRIAGERMNLLAFFTHSQA</sequence>
<comment type="caution">
    <text evidence="1">The sequence shown here is derived from an EMBL/GenBank/DDBJ whole genome shotgun (WGS) entry which is preliminary data.</text>
</comment>
<dbReference type="EMBL" id="VSSQ01146364">
    <property type="protein sequence ID" value="MPN64865.1"/>
    <property type="molecule type" value="Genomic_DNA"/>
</dbReference>
<reference evidence="1" key="1">
    <citation type="submission" date="2019-08" db="EMBL/GenBank/DDBJ databases">
        <authorList>
            <person name="Kucharzyk K."/>
            <person name="Murdoch R.W."/>
            <person name="Higgins S."/>
            <person name="Loffler F."/>
        </authorList>
    </citation>
    <scope>NUCLEOTIDE SEQUENCE</scope>
</reference>